<keyword evidence="1" id="KW-0812">Transmembrane</keyword>
<dbReference type="NCBIfam" id="TIGR02359">
    <property type="entry name" value="thiW"/>
    <property type="match status" value="1"/>
</dbReference>
<name>A0A1H6V264_9LACT</name>
<feature type="transmembrane region" description="Helical" evidence="1">
    <location>
        <begin position="6"/>
        <end position="29"/>
    </location>
</feature>
<dbReference type="InterPro" id="IPR012652">
    <property type="entry name" value="ThiW"/>
</dbReference>
<keyword evidence="1" id="KW-1133">Transmembrane helix</keyword>
<reference evidence="3" key="1">
    <citation type="submission" date="2016-10" db="EMBL/GenBank/DDBJ databases">
        <authorList>
            <person name="Varghese N."/>
            <person name="Submissions S."/>
        </authorList>
    </citation>
    <scope>NUCLEOTIDE SEQUENCE [LARGE SCALE GENOMIC DNA]</scope>
    <source>
        <strain evidence="3">DSM 25751</strain>
    </source>
</reference>
<dbReference type="Proteomes" id="UP000198564">
    <property type="component" value="Unassembled WGS sequence"/>
</dbReference>
<evidence type="ECO:0000256" key="1">
    <source>
        <dbReference type="SAM" id="Phobius"/>
    </source>
</evidence>
<dbReference type="PIRSF" id="PIRSF024534">
    <property type="entry name" value="ThiW"/>
    <property type="match status" value="1"/>
</dbReference>
<dbReference type="EMBL" id="FNYW01000040">
    <property type="protein sequence ID" value="SEI97074.1"/>
    <property type="molecule type" value="Genomic_DNA"/>
</dbReference>
<keyword evidence="1" id="KW-0472">Membrane</keyword>
<gene>
    <name evidence="2" type="ORF">SAMN04488113_1405</name>
</gene>
<dbReference type="RefSeq" id="WP_091636175.1">
    <property type="nucleotide sequence ID" value="NZ_FNYW01000040.1"/>
</dbReference>
<evidence type="ECO:0000313" key="2">
    <source>
        <dbReference type="EMBL" id="SEI97074.1"/>
    </source>
</evidence>
<feature type="transmembrane region" description="Helical" evidence="1">
    <location>
        <begin position="68"/>
        <end position="88"/>
    </location>
</feature>
<feature type="transmembrane region" description="Helical" evidence="1">
    <location>
        <begin position="127"/>
        <end position="149"/>
    </location>
</feature>
<sequence length="166" mass="18027">MKVRKMIQTAMLIAIGYICNSLIIVPLGFVRIAPMQHVMNIITSALLGPWYSLAQAFGVSFLRNITGTGSLLAFPGSMIGAFLSGLLFRHYKKFWQLGVGEVVGTGMLGALLSYPIARLILSQEATLFGFLPAFFLSSLTGTLIGIIIVKQAKDKNLFKQLGEEGK</sequence>
<dbReference type="Gene3D" id="1.10.1760.20">
    <property type="match status" value="1"/>
</dbReference>
<dbReference type="STRING" id="1130080.SAMN04488113_1405"/>
<keyword evidence="3" id="KW-1185">Reference proteome</keyword>
<feature type="transmembrane region" description="Helical" evidence="1">
    <location>
        <begin position="100"/>
        <end position="121"/>
    </location>
</feature>
<protein>
    <submittedName>
        <fullName evidence="2">Energy coupling factor transporter S component ThiW</fullName>
    </submittedName>
</protein>
<dbReference type="AlphaFoldDB" id="A0A1H6V264"/>
<organism evidence="2 3">
    <name type="scientific">Alkalibacterium gilvum</name>
    <dbReference type="NCBI Taxonomy" id="1130080"/>
    <lineage>
        <taxon>Bacteria</taxon>
        <taxon>Bacillati</taxon>
        <taxon>Bacillota</taxon>
        <taxon>Bacilli</taxon>
        <taxon>Lactobacillales</taxon>
        <taxon>Carnobacteriaceae</taxon>
        <taxon>Alkalibacterium</taxon>
    </lineage>
</organism>
<evidence type="ECO:0000313" key="3">
    <source>
        <dbReference type="Proteomes" id="UP000198564"/>
    </source>
</evidence>
<accession>A0A1H6V264</accession>
<dbReference type="OrthoDB" id="5516776at2"/>
<proteinExistence type="predicted"/>
<dbReference type="Pfam" id="PF09512">
    <property type="entry name" value="ThiW"/>
    <property type="match status" value="1"/>
</dbReference>